<evidence type="ECO:0000313" key="2">
    <source>
        <dbReference type="EMBL" id="MED6118822.1"/>
    </source>
</evidence>
<dbReference type="EMBL" id="JASCZI010030221">
    <property type="protein sequence ID" value="MED6118822.1"/>
    <property type="molecule type" value="Genomic_DNA"/>
</dbReference>
<sequence length="361" mass="40933">MAKGSKGRQRIASRQYRLTPYPLASCKRDICEEMCQKKCSKVLDKKELEDVNCSVCMEYPHNAVLLLCSSHDKGCRAYMCGTSFRHSNCLDQYKKAYTKVISSENGHPGQGSVNAPVVVQDSNSPLETSEVTELSCPLCRGQVKGWTVVETVRDYFNAKKRNCMQDDCSFLGTYKELRKHVRAEHPLARPRAVDPAHERKWRWLEWEREREDVISTVTSTMPGAVVFGDYVIEGRQGGPDSEDEEGGFDPERNGRFQMGLEAMNFFLLLHAVRQGNDLNNLSNLSRRLRSELDPNHVAGQDRTIELDLSDEENDNGTYNEDNDDGVSLVSRLQRHGGGRVLLSRSGRRRRRRDAQARIGDS</sequence>
<evidence type="ECO:0000313" key="3">
    <source>
        <dbReference type="Proteomes" id="UP001341840"/>
    </source>
</evidence>
<dbReference type="Proteomes" id="UP001341840">
    <property type="component" value="Unassembled WGS sequence"/>
</dbReference>
<comment type="caution">
    <text evidence="2">The sequence shown here is derived from an EMBL/GenBank/DDBJ whole genome shotgun (WGS) entry which is preliminary data.</text>
</comment>
<dbReference type="Pfam" id="PF07800">
    <property type="entry name" value="DUF1644"/>
    <property type="match status" value="1"/>
</dbReference>
<proteinExistence type="predicted"/>
<dbReference type="Gene3D" id="3.30.40.10">
    <property type="entry name" value="Zinc/RING finger domain, C3HC4 (zinc finger)"/>
    <property type="match status" value="1"/>
</dbReference>
<dbReference type="InterPro" id="IPR013083">
    <property type="entry name" value="Znf_RING/FYVE/PHD"/>
</dbReference>
<dbReference type="PANTHER" id="PTHR31197">
    <property type="entry name" value="OS01G0612600 PROTEIN"/>
    <property type="match status" value="1"/>
</dbReference>
<protein>
    <submittedName>
        <fullName evidence="2">Uncharacterized protein</fullName>
    </submittedName>
</protein>
<accession>A0ABU6R4N4</accession>
<dbReference type="InterPro" id="IPR012866">
    <property type="entry name" value="DUF1644"/>
</dbReference>
<feature type="region of interest" description="Disordered" evidence="1">
    <location>
        <begin position="235"/>
        <end position="254"/>
    </location>
</feature>
<keyword evidence="3" id="KW-1185">Reference proteome</keyword>
<organism evidence="2 3">
    <name type="scientific">Stylosanthes scabra</name>
    <dbReference type="NCBI Taxonomy" id="79078"/>
    <lineage>
        <taxon>Eukaryota</taxon>
        <taxon>Viridiplantae</taxon>
        <taxon>Streptophyta</taxon>
        <taxon>Embryophyta</taxon>
        <taxon>Tracheophyta</taxon>
        <taxon>Spermatophyta</taxon>
        <taxon>Magnoliopsida</taxon>
        <taxon>eudicotyledons</taxon>
        <taxon>Gunneridae</taxon>
        <taxon>Pentapetalae</taxon>
        <taxon>rosids</taxon>
        <taxon>fabids</taxon>
        <taxon>Fabales</taxon>
        <taxon>Fabaceae</taxon>
        <taxon>Papilionoideae</taxon>
        <taxon>50 kb inversion clade</taxon>
        <taxon>dalbergioids sensu lato</taxon>
        <taxon>Dalbergieae</taxon>
        <taxon>Pterocarpus clade</taxon>
        <taxon>Stylosanthes</taxon>
    </lineage>
</organism>
<name>A0ABU6R4N4_9FABA</name>
<evidence type="ECO:0000256" key="1">
    <source>
        <dbReference type="SAM" id="MobiDB-lite"/>
    </source>
</evidence>
<dbReference type="PANTHER" id="PTHR31197:SF12">
    <property type="entry name" value="OS02G0770600 PROTEIN"/>
    <property type="match status" value="1"/>
</dbReference>
<gene>
    <name evidence="2" type="ORF">PIB30_006318</name>
</gene>
<reference evidence="2 3" key="1">
    <citation type="journal article" date="2023" name="Plants (Basel)">
        <title>Bridging the Gap: Combining Genomics and Transcriptomics Approaches to Understand Stylosanthes scabra, an Orphan Legume from the Brazilian Caatinga.</title>
        <authorList>
            <person name="Ferreira-Neto J.R.C."/>
            <person name="da Silva M.D."/>
            <person name="Binneck E."/>
            <person name="de Melo N.F."/>
            <person name="da Silva R.H."/>
            <person name="de Melo A.L.T.M."/>
            <person name="Pandolfi V."/>
            <person name="Bustamante F.O."/>
            <person name="Brasileiro-Vidal A.C."/>
            <person name="Benko-Iseppon A.M."/>
        </authorList>
    </citation>
    <scope>NUCLEOTIDE SEQUENCE [LARGE SCALE GENOMIC DNA]</scope>
    <source>
        <tissue evidence="2">Leaves</tissue>
    </source>
</reference>